<gene>
    <name evidence="2" type="ORF">FIBSPDRAFT_859294</name>
</gene>
<feature type="compositionally biased region" description="Low complexity" evidence="1">
    <location>
        <begin position="1"/>
        <end position="11"/>
    </location>
</feature>
<feature type="region of interest" description="Disordered" evidence="1">
    <location>
        <begin position="1"/>
        <end position="211"/>
    </location>
</feature>
<evidence type="ECO:0000256" key="1">
    <source>
        <dbReference type="SAM" id="MobiDB-lite"/>
    </source>
</evidence>
<dbReference type="EMBL" id="KV417537">
    <property type="protein sequence ID" value="KZP22823.1"/>
    <property type="molecule type" value="Genomic_DNA"/>
</dbReference>
<feature type="compositionally biased region" description="Low complexity" evidence="1">
    <location>
        <begin position="77"/>
        <end position="87"/>
    </location>
</feature>
<feature type="compositionally biased region" description="Basic and acidic residues" evidence="1">
    <location>
        <begin position="28"/>
        <end position="42"/>
    </location>
</feature>
<feature type="compositionally biased region" description="Basic and acidic residues" evidence="1">
    <location>
        <begin position="202"/>
        <end position="211"/>
    </location>
</feature>
<dbReference type="Proteomes" id="UP000076532">
    <property type="component" value="Unassembled WGS sequence"/>
</dbReference>
<keyword evidence="3" id="KW-1185">Reference proteome</keyword>
<evidence type="ECO:0008006" key="4">
    <source>
        <dbReference type="Google" id="ProtNLM"/>
    </source>
</evidence>
<feature type="compositionally biased region" description="Low complexity" evidence="1">
    <location>
        <begin position="113"/>
        <end position="140"/>
    </location>
</feature>
<reference evidence="2 3" key="1">
    <citation type="journal article" date="2016" name="Mol. Biol. Evol.">
        <title>Comparative Genomics of Early-Diverging Mushroom-Forming Fungi Provides Insights into the Origins of Lignocellulose Decay Capabilities.</title>
        <authorList>
            <person name="Nagy L.G."/>
            <person name="Riley R."/>
            <person name="Tritt A."/>
            <person name="Adam C."/>
            <person name="Daum C."/>
            <person name="Floudas D."/>
            <person name="Sun H."/>
            <person name="Yadav J.S."/>
            <person name="Pangilinan J."/>
            <person name="Larsson K.H."/>
            <person name="Matsuura K."/>
            <person name="Barry K."/>
            <person name="Labutti K."/>
            <person name="Kuo R."/>
            <person name="Ohm R.A."/>
            <person name="Bhattacharya S.S."/>
            <person name="Shirouzu T."/>
            <person name="Yoshinaga Y."/>
            <person name="Martin F.M."/>
            <person name="Grigoriev I.V."/>
            <person name="Hibbett D.S."/>
        </authorList>
    </citation>
    <scope>NUCLEOTIDE SEQUENCE [LARGE SCALE GENOMIC DNA]</scope>
    <source>
        <strain evidence="2 3">CBS 109695</strain>
    </source>
</reference>
<feature type="compositionally biased region" description="Polar residues" evidence="1">
    <location>
        <begin position="161"/>
        <end position="171"/>
    </location>
</feature>
<dbReference type="AlphaFoldDB" id="A0A166LCX6"/>
<name>A0A166LCX6_9AGAM</name>
<organism evidence="2 3">
    <name type="scientific">Athelia psychrophila</name>
    <dbReference type="NCBI Taxonomy" id="1759441"/>
    <lineage>
        <taxon>Eukaryota</taxon>
        <taxon>Fungi</taxon>
        <taxon>Dikarya</taxon>
        <taxon>Basidiomycota</taxon>
        <taxon>Agaricomycotina</taxon>
        <taxon>Agaricomycetes</taxon>
        <taxon>Agaricomycetidae</taxon>
        <taxon>Atheliales</taxon>
        <taxon>Atheliaceae</taxon>
        <taxon>Athelia</taxon>
    </lineage>
</organism>
<evidence type="ECO:0000313" key="3">
    <source>
        <dbReference type="Proteomes" id="UP000076532"/>
    </source>
</evidence>
<dbReference type="OrthoDB" id="3267800at2759"/>
<proteinExistence type="predicted"/>
<accession>A0A166LCX6</accession>
<protein>
    <recommendedName>
        <fullName evidence="4">DNA binding protein Ncp1</fullName>
    </recommendedName>
</protein>
<sequence length="352" mass="35996">MSTPPTTTPSSGKSQYFDAPVAHFSANSDKDMSAATTDEHIAKGGAAGGAGLARNPSVANPAIAPTNGVNGHGVNGNGKAPETAAAVTEEEEEGEAPEYSPGPDDKLSRSYGTDAKTASTTTDAAATAAAAPIAAADTQPASPPSPASLSAKTTPDARSGSGHNQQGSTFANGAAVTGPNAAMSPEEEAALHLRSATAESGLSEKTKGRLSKAELKDNKRLSKIIRAEAKAEAAALKAAIAELAQLQGQQGAATKREAAAAKSQAKALSVHMKTESRYMALKAAHERDQGDLRGKEEALAVEQANAREVSERTGEKAREVERLRLQTAADERERAAKLEEMGTSEKGGCVIC</sequence>
<evidence type="ECO:0000313" key="2">
    <source>
        <dbReference type="EMBL" id="KZP22823.1"/>
    </source>
</evidence>